<accession>A0A0E9XXS6</accession>
<dbReference type="EMBL" id="GBXM01001128">
    <property type="protein sequence ID" value="JAI07450.1"/>
    <property type="molecule type" value="Transcribed_RNA"/>
</dbReference>
<organism evidence="1">
    <name type="scientific">Anguilla anguilla</name>
    <name type="common">European freshwater eel</name>
    <name type="synonym">Muraena anguilla</name>
    <dbReference type="NCBI Taxonomy" id="7936"/>
    <lineage>
        <taxon>Eukaryota</taxon>
        <taxon>Metazoa</taxon>
        <taxon>Chordata</taxon>
        <taxon>Craniata</taxon>
        <taxon>Vertebrata</taxon>
        <taxon>Euteleostomi</taxon>
        <taxon>Actinopterygii</taxon>
        <taxon>Neopterygii</taxon>
        <taxon>Teleostei</taxon>
        <taxon>Anguilliformes</taxon>
        <taxon>Anguillidae</taxon>
        <taxon>Anguilla</taxon>
    </lineage>
</organism>
<reference evidence="1" key="2">
    <citation type="journal article" date="2015" name="Fish Shellfish Immunol.">
        <title>Early steps in the European eel (Anguilla anguilla)-Vibrio vulnificus interaction in the gills: Role of the RtxA13 toxin.</title>
        <authorList>
            <person name="Callol A."/>
            <person name="Pajuelo D."/>
            <person name="Ebbesson L."/>
            <person name="Teles M."/>
            <person name="MacKenzie S."/>
            <person name="Amaro C."/>
        </authorList>
    </citation>
    <scope>NUCLEOTIDE SEQUENCE</scope>
</reference>
<reference evidence="1" key="1">
    <citation type="submission" date="2014-11" db="EMBL/GenBank/DDBJ databases">
        <authorList>
            <person name="Amaro Gonzalez C."/>
        </authorList>
    </citation>
    <scope>NUCLEOTIDE SEQUENCE</scope>
</reference>
<name>A0A0E9XXS6_ANGAN</name>
<sequence>MLVYSNYNKNPKKLLWHLFILFYI</sequence>
<protein>
    <submittedName>
        <fullName evidence="1">Uncharacterized protein</fullName>
    </submittedName>
</protein>
<evidence type="ECO:0000313" key="1">
    <source>
        <dbReference type="EMBL" id="JAI07450.1"/>
    </source>
</evidence>
<dbReference type="AlphaFoldDB" id="A0A0E9XXS6"/>
<proteinExistence type="predicted"/>